<comment type="caution">
    <text evidence="2">The sequence shown here is derived from an EMBL/GenBank/DDBJ whole genome shotgun (WGS) entry which is preliminary data.</text>
</comment>
<protein>
    <submittedName>
        <fullName evidence="2">Uncharacterized protein</fullName>
    </submittedName>
</protein>
<feature type="region of interest" description="Disordered" evidence="1">
    <location>
        <begin position="69"/>
        <end position="125"/>
    </location>
</feature>
<keyword evidence="3" id="KW-1185">Reference proteome</keyword>
<accession>A0ABN2JF95</accession>
<evidence type="ECO:0000313" key="3">
    <source>
        <dbReference type="Proteomes" id="UP001499947"/>
    </source>
</evidence>
<dbReference type="Proteomes" id="UP001499947">
    <property type="component" value="Unassembled WGS sequence"/>
</dbReference>
<evidence type="ECO:0000313" key="2">
    <source>
        <dbReference type="EMBL" id="GAA1725045.1"/>
    </source>
</evidence>
<feature type="compositionally biased region" description="Low complexity" evidence="1">
    <location>
        <begin position="106"/>
        <end position="125"/>
    </location>
</feature>
<name>A0ABN2JF95_9ACTN</name>
<evidence type="ECO:0000256" key="1">
    <source>
        <dbReference type="SAM" id="MobiDB-lite"/>
    </source>
</evidence>
<dbReference type="EMBL" id="BAAALR010000109">
    <property type="protein sequence ID" value="GAA1725045.1"/>
    <property type="molecule type" value="Genomic_DNA"/>
</dbReference>
<gene>
    <name evidence="2" type="ORF">GCM10009680_78310</name>
</gene>
<sequence>MNGVAGSSIQEVDQALKDDLVDVVDEEYGTLELHGWPLMTSIARPCGSGASLRSRPHGHPSATAVIVRASSPHAAPALRKPSPRSADRHHYPASSTPTPAPHPREAATAPTAIAASAALTHTAPR</sequence>
<proteinExistence type="predicted"/>
<reference evidence="2 3" key="1">
    <citation type="journal article" date="2019" name="Int. J. Syst. Evol. Microbiol.">
        <title>The Global Catalogue of Microorganisms (GCM) 10K type strain sequencing project: providing services to taxonomists for standard genome sequencing and annotation.</title>
        <authorList>
            <consortium name="The Broad Institute Genomics Platform"/>
            <consortium name="The Broad Institute Genome Sequencing Center for Infectious Disease"/>
            <person name="Wu L."/>
            <person name="Ma J."/>
        </authorList>
    </citation>
    <scope>NUCLEOTIDE SEQUENCE [LARGE SCALE GENOMIC DNA]</scope>
    <source>
        <strain evidence="2 3">JCM 13244</strain>
    </source>
</reference>
<organism evidence="2 3">
    <name type="scientific">Streptomyces yatensis</name>
    <dbReference type="NCBI Taxonomy" id="155177"/>
    <lineage>
        <taxon>Bacteria</taxon>
        <taxon>Bacillati</taxon>
        <taxon>Actinomycetota</taxon>
        <taxon>Actinomycetes</taxon>
        <taxon>Kitasatosporales</taxon>
        <taxon>Streptomycetaceae</taxon>
        <taxon>Streptomyces</taxon>
        <taxon>Streptomyces violaceusniger group</taxon>
    </lineage>
</organism>